<proteinExistence type="predicted"/>
<dbReference type="AlphaFoldDB" id="A0A562T3F4"/>
<organism evidence="3 4">
    <name type="scientific">Chitinophaga japonensis</name>
    <name type="common">Flexibacter japonensis</name>
    <dbReference type="NCBI Taxonomy" id="104662"/>
    <lineage>
        <taxon>Bacteria</taxon>
        <taxon>Pseudomonadati</taxon>
        <taxon>Bacteroidota</taxon>
        <taxon>Chitinophagia</taxon>
        <taxon>Chitinophagales</taxon>
        <taxon>Chitinophagaceae</taxon>
        <taxon>Chitinophaga</taxon>
    </lineage>
</organism>
<keyword evidence="2" id="KW-0732">Signal</keyword>
<dbReference type="Proteomes" id="UP000316778">
    <property type="component" value="Unassembled WGS sequence"/>
</dbReference>
<name>A0A562T3F4_CHIJA</name>
<feature type="chain" id="PRO_5021886188" evidence="2">
    <location>
        <begin position="27"/>
        <end position="119"/>
    </location>
</feature>
<dbReference type="EMBL" id="VLLG01000003">
    <property type="protein sequence ID" value="TWI88097.1"/>
    <property type="molecule type" value="Genomic_DNA"/>
</dbReference>
<evidence type="ECO:0000313" key="3">
    <source>
        <dbReference type="EMBL" id="TWI88097.1"/>
    </source>
</evidence>
<reference evidence="3 4" key="1">
    <citation type="journal article" date="2013" name="Stand. Genomic Sci.">
        <title>Genomic Encyclopedia of Type Strains, Phase I: The one thousand microbial genomes (KMG-I) project.</title>
        <authorList>
            <person name="Kyrpides N.C."/>
            <person name="Woyke T."/>
            <person name="Eisen J.A."/>
            <person name="Garrity G."/>
            <person name="Lilburn T.G."/>
            <person name="Beck B.J."/>
            <person name="Whitman W.B."/>
            <person name="Hugenholtz P."/>
            <person name="Klenk H.P."/>
        </authorList>
    </citation>
    <scope>NUCLEOTIDE SEQUENCE [LARGE SCALE GENOMIC DNA]</scope>
    <source>
        <strain evidence="3 4">DSM 13484</strain>
    </source>
</reference>
<evidence type="ECO:0000256" key="2">
    <source>
        <dbReference type="SAM" id="SignalP"/>
    </source>
</evidence>
<comment type="caution">
    <text evidence="3">The sequence shown here is derived from an EMBL/GenBank/DDBJ whole genome shotgun (WGS) entry which is preliminary data.</text>
</comment>
<dbReference type="OrthoDB" id="679968at2"/>
<gene>
    <name evidence="3" type="ORF">LX66_2172</name>
</gene>
<feature type="region of interest" description="Disordered" evidence="1">
    <location>
        <begin position="68"/>
        <end position="119"/>
    </location>
</feature>
<protein>
    <submittedName>
        <fullName evidence="3">Uncharacterized protein</fullName>
    </submittedName>
</protein>
<dbReference type="RefSeq" id="WP_145712960.1">
    <property type="nucleotide sequence ID" value="NZ_BAAAFY010000001.1"/>
</dbReference>
<accession>A0A562T3F4</accession>
<feature type="compositionally biased region" description="Polar residues" evidence="1">
    <location>
        <begin position="68"/>
        <end position="77"/>
    </location>
</feature>
<evidence type="ECO:0000313" key="4">
    <source>
        <dbReference type="Proteomes" id="UP000316778"/>
    </source>
</evidence>
<keyword evidence="4" id="KW-1185">Reference proteome</keyword>
<sequence length="119" mass="12915">MQNFMIKALPLLAILLTVLTCGSASAQKTRDQLFPTFQKDLSTLQQKETAPDPRKTAASTRELIFTNYQRPAGSSVQRRAAITPAGANKPLPSDMPVTEAAQKLAPKPKSTKAPIQPQQ</sequence>
<feature type="signal peptide" evidence="2">
    <location>
        <begin position="1"/>
        <end position="26"/>
    </location>
</feature>
<evidence type="ECO:0000256" key="1">
    <source>
        <dbReference type="SAM" id="MobiDB-lite"/>
    </source>
</evidence>